<name>A0A087C4R8_9BIFI</name>
<gene>
    <name evidence="6" type="ORF">BMON_1532</name>
</gene>
<dbReference type="GO" id="GO:0030313">
    <property type="term" value="C:cell envelope"/>
    <property type="evidence" value="ECO:0007669"/>
    <property type="project" value="UniProtKB-SubCell"/>
</dbReference>
<dbReference type="GO" id="GO:0030001">
    <property type="term" value="P:metal ion transport"/>
    <property type="evidence" value="ECO:0007669"/>
    <property type="project" value="InterPro"/>
</dbReference>
<dbReference type="InterPro" id="IPR006127">
    <property type="entry name" value="ZnuA-like"/>
</dbReference>
<dbReference type="Proteomes" id="UP000029082">
    <property type="component" value="Unassembled WGS sequence"/>
</dbReference>
<feature type="signal peptide" evidence="5">
    <location>
        <begin position="1"/>
        <end position="21"/>
    </location>
</feature>
<dbReference type="AlphaFoldDB" id="A0A087C4R8"/>
<feature type="chain" id="PRO_5001819231" evidence="5">
    <location>
        <begin position="22"/>
        <end position="302"/>
    </location>
</feature>
<organism evidence="6 7">
    <name type="scientific">Bifidobacterium mongoliense DSM 21395</name>
    <dbReference type="NCBI Taxonomy" id="1437603"/>
    <lineage>
        <taxon>Bacteria</taxon>
        <taxon>Bacillati</taxon>
        <taxon>Actinomycetota</taxon>
        <taxon>Actinomycetes</taxon>
        <taxon>Bifidobacteriales</taxon>
        <taxon>Bifidobacteriaceae</taxon>
        <taxon>Bifidobacterium</taxon>
    </lineage>
</organism>
<keyword evidence="2" id="KW-0813">Transport</keyword>
<evidence type="ECO:0000256" key="4">
    <source>
        <dbReference type="ARBA" id="ARBA00022729"/>
    </source>
</evidence>
<keyword evidence="7" id="KW-1185">Reference proteome</keyword>
<dbReference type="eggNOG" id="COG0803">
    <property type="taxonomic scope" value="Bacteria"/>
</dbReference>
<dbReference type="PANTHER" id="PTHR42953:SF1">
    <property type="entry name" value="METAL-BINDING PROTEIN HI_0362-RELATED"/>
    <property type="match status" value="1"/>
</dbReference>
<keyword evidence="4 5" id="KW-0732">Signal</keyword>
<evidence type="ECO:0000256" key="3">
    <source>
        <dbReference type="ARBA" id="ARBA00022723"/>
    </source>
</evidence>
<dbReference type="STRING" id="1437603.GCA_000771525_01475"/>
<dbReference type="PROSITE" id="PS51257">
    <property type="entry name" value="PROKAR_LIPOPROTEIN"/>
    <property type="match status" value="1"/>
</dbReference>
<dbReference type="PANTHER" id="PTHR42953">
    <property type="entry name" value="HIGH-AFFINITY ZINC UPTAKE SYSTEM PROTEIN ZNUA-RELATED"/>
    <property type="match status" value="1"/>
</dbReference>
<evidence type="ECO:0000313" key="7">
    <source>
        <dbReference type="Proteomes" id="UP000029082"/>
    </source>
</evidence>
<accession>A0A087C4R8</accession>
<evidence type="ECO:0000313" key="6">
    <source>
        <dbReference type="EMBL" id="KFI78268.1"/>
    </source>
</evidence>
<evidence type="ECO:0000256" key="5">
    <source>
        <dbReference type="SAM" id="SignalP"/>
    </source>
</evidence>
<comment type="caution">
    <text evidence="6">The sequence shown here is derived from an EMBL/GenBank/DDBJ whole genome shotgun (WGS) entry which is preliminary data.</text>
</comment>
<evidence type="ECO:0000256" key="2">
    <source>
        <dbReference type="ARBA" id="ARBA00022448"/>
    </source>
</evidence>
<dbReference type="InterPro" id="IPR050492">
    <property type="entry name" value="Bact_metal-bind_prot9"/>
</dbReference>
<dbReference type="Pfam" id="PF01297">
    <property type="entry name" value="ZnuA"/>
    <property type="match status" value="1"/>
</dbReference>
<reference evidence="6 7" key="1">
    <citation type="submission" date="2014-03" db="EMBL/GenBank/DDBJ databases">
        <title>Genomics of Bifidobacteria.</title>
        <authorList>
            <person name="Ventura M."/>
            <person name="Milani C."/>
            <person name="Lugli G.A."/>
        </authorList>
    </citation>
    <scope>NUCLEOTIDE SEQUENCE [LARGE SCALE GENOMIC DNA]</scope>
    <source>
        <strain evidence="6 7">DSM 21395</strain>
    </source>
</reference>
<dbReference type="Gene3D" id="3.40.50.1980">
    <property type="entry name" value="Nitrogenase molybdenum iron protein domain"/>
    <property type="match status" value="2"/>
</dbReference>
<sequence>MKRATRMVAVVAASAATFAMAACGGSGSSSNSSADKGAKSVINVVASINQWGSVASELGGSKVKVTSIMSNTNVEAHDYEPTTADISKISAADVIVVNGADYDPWASKAAKSTKATLVDAGATDGKKAGDNPHVWFSADVRKTTADAITKAYEKAMPSQKSYFETQNAAWHGKEAALEKKISDARGKTEGVSYAATESVAWYLADDLGMKDATPHGYAQASANESEPSASDILEFTTALGKGGIKMLVFNSQEADSVTNKLTDAAKKSNVPIVNLTEQMPKQYTNLLDWMDALTQDFTKALA</sequence>
<evidence type="ECO:0000256" key="1">
    <source>
        <dbReference type="ARBA" id="ARBA00004196"/>
    </source>
</evidence>
<dbReference type="GO" id="GO:0046872">
    <property type="term" value="F:metal ion binding"/>
    <property type="evidence" value="ECO:0007669"/>
    <property type="project" value="UniProtKB-KW"/>
</dbReference>
<proteinExistence type="predicted"/>
<keyword evidence="3" id="KW-0479">Metal-binding</keyword>
<dbReference type="EMBL" id="JGZE01000004">
    <property type="protein sequence ID" value="KFI78268.1"/>
    <property type="molecule type" value="Genomic_DNA"/>
</dbReference>
<protein>
    <submittedName>
        <fullName evidence="6">Metal ABC transporter substrate-binding protein</fullName>
    </submittedName>
</protein>
<dbReference type="SUPFAM" id="SSF53807">
    <property type="entry name" value="Helical backbone' metal receptor"/>
    <property type="match status" value="1"/>
</dbReference>
<comment type="subcellular location">
    <subcellularLocation>
        <location evidence="1">Cell envelope</location>
    </subcellularLocation>
</comment>